<protein>
    <submittedName>
        <fullName evidence="1">Uncharacterized protein</fullName>
    </submittedName>
</protein>
<reference evidence="1 2" key="1">
    <citation type="journal article" date="2014" name="Nat. Commun.">
        <title>Molecular traces of alternative social organization in a termite genome.</title>
        <authorList>
            <person name="Terrapon N."/>
            <person name="Li C."/>
            <person name="Robertson H.M."/>
            <person name="Ji L."/>
            <person name="Meng X."/>
            <person name="Booth W."/>
            <person name="Chen Z."/>
            <person name="Childers C.P."/>
            <person name="Glastad K.M."/>
            <person name="Gokhale K."/>
            <person name="Gowin J."/>
            <person name="Gronenberg W."/>
            <person name="Hermansen R.A."/>
            <person name="Hu H."/>
            <person name="Hunt B.G."/>
            <person name="Huylmans A.K."/>
            <person name="Khalil S.M."/>
            <person name="Mitchell R.D."/>
            <person name="Munoz-Torres M.C."/>
            <person name="Mustard J.A."/>
            <person name="Pan H."/>
            <person name="Reese J.T."/>
            <person name="Scharf M.E."/>
            <person name="Sun F."/>
            <person name="Vogel H."/>
            <person name="Xiao J."/>
            <person name="Yang W."/>
            <person name="Yang Z."/>
            <person name="Yang Z."/>
            <person name="Zhou J."/>
            <person name="Zhu J."/>
            <person name="Brent C.S."/>
            <person name="Elsik C.G."/>
            <person name="Goodisman M.A."/>
            <person name="Liberles D.A."/>
            <person name="Roe R.M."/>
            <person name="Vargo E.L."/>
            <person name="Vilcinskas A."/>
            <person name="Wang J."/>
            <person name="Bornberg-Bauer E."/>
            <person name="Korb J."/>
            <person name="Zhang G."/>
            <person name="Liebig J."/>
        </authorList>
    </citation>
    <scope>NUCLEOTIDE SEQUENCE [LARGE SCALE GENOMIC DNA]</scope>
    <source>
        <tissue evidence="1">Whole organism</tissue>
    </source>
</reference>
<name>A0A067REC4_ZOONE</name>
<accession>A0A067REC4</accession>
<dbReference type="EMBL" id="KK852687">
    <property type="protein sequence ID" value="KDR18406.1"/>
    <property type="molecule type" value="Genomic_DNA"/>
</dbReference>
<evidence type="ECO:0000313" key="1">
    <source>
        <dbReference type="EMBL" id="KDR18406.1"/>
    </source>
</evidence>
<dbReference type="InParanoid" id="A0A067REC4"/>
<organism evidence="1 2">
    <name type="scientific">Zootermopsis nevadensis</name>
    <name type="common">Dampwood termite</name>
    <dbReference type="NCBI Taxonomy" id="136037"/>
    <lineage>
        <taxon>Eukaryota</taxon>
        <taxon>Metazoa</taxon>
        <taxon>Ecdysozoa</taxon>
        <taxon>Arthropoda</taxon>
        <taxon>Hexapoda</taxon>
        <taxon>Insecta</taxon>
        <taxon>Pterygota</taxon>
        <taxon>Neoptera</taxon>
        <taxon>Polyneoptera</taxon>
        <taxon>Dictyoptera</taxon>
        <taxon>Blattodea</taxon>
        <taxon>Blattoidea</taxon>
        <taxon>Termitoidae</taxon>
        <taxon>Termopsidae</taxon>
        <taxon>Zootermopsis</taxon>
    </lineage>
</organism>
<dbReference type="Proteomes" id="UP000027135">
    <property type="component" value="Unassembled WGS sequence"/>
</dbReference>
<proteinExistence type="predicted"/>
<sequence>MTHESLLFEDAVGGGQRARRVSAFLSAAFPDFARCIEIDHDRLLSNSQRTNWHEKTHAVGRVSLRKLSERRGCYGGISCLEELGKTSVSVGIRGSDYNQNEGCMLSDNTN</sequence>
<gene>
    <name evidence="1" type="ORF">L798_07568</name>
</gene>
<keyword evidence="2" id="KW-1185">Reference proteome</keyword>
<evidence type="ECO:0000313" key="2">
    <source>
        <dbReference type="Proteomes" id="UP000027135"/>
    </source>
</evidence>
<dbReference type="AlphaFoldDB" id="A0A067REC4"/>